<evidence type="ECO:0000256" key="5">
    <source>
        <dbReference type="PROSITE-ProRule" id="PRU01091"/>
    </source>
</evidence>
<feature type="modified residue" description="4-aspartylphosphate" evidence="4">
    <location>
        <position position="54"/>
    </location>
</feature>
<dbReference type="InterPro" id="IPR001867">
    <property type="entry name" value="OmpR/PhoB-type_DNA-bd"/>
</dbReference>
<proteinExistence type="predicted"/>
<dbReference type="Gene3D" id="1.10.10.10">
    <property type="entry name" value="Winged helix-like DNA-binding domain superfamily/Winged helix DNA-binding domain"/>
    <property type="match status" value="1"/>
</dbReference>
<dbReference type="Pfam" id="PF00072">
    <property type="entry name" value="Response_reg"/>
    <property type="match status" value="1"/>
</dbReference>
<evidence type="ECO:0000313" key="8">
    <source>
        <dbReference type="EMBL" id="QJD97729.1"/>
    </source>
</evidence>
<evidence type="ECO:0000256" key="2">
    <source>
        <dbReference type="ARBA" id="ARBA00023012"/>
    </source>
</evidence>
<dbReference type="InterPro" id="IPR001789">
    <property type="entry name" value="Sig_transdc_resp-reg_receiver"/>
</dbReference>
<dbReference type="SMART" id="SM00862">
    <property type="entry name" value="Trans_reg_C"/>
    <property type="match status" value="1"/>
</dbReference>
<dbReference type="SMART" id="SM00448">
    <property type="entry name" value="REC"/>
    <property type="match status" value="1"/>
</dbReference>
<dbReference type="CDD" id="cd00383">
    <property type="entry name" value="trans_reg_C"/>
    <property type="match status" value="1"/>
</dbReference>
<dbReference type="Proteomes" id="UP000503278">
    <property type="component" value="Chromosome"/>
</dbReference>
<evidence type="ECO:0000256" key="3">
    <source>
        <dbReference type="ARBA" id="ARBA00023125"/>
    </source>
</evidence>
<keyword evidence="3 5" id="KW-0238">DNA-binding</keyword>
<dbReference type="InterPro" id="IPR039420">
    <property type="entry name" value="WalR-like"/>
</dbReference>
<reference evidence="8 9" key="1">
    <citation type="submission" date="2020-04" db="EMBL/GenBank/DDBJ databases">
        <title>Genome sequencing of novel species.</title>
        <authorList>
            <person name="Heo J."/>
            <person name="Kim S.-J."/>
            <person name="Kim J.-S."/>
            <person name="Hong S.-B."/>
            <person name="Kwon S.-W."/>
        </authorList>
    </citation>
    <scope>NUCLEOTIDE SEQUENCE [LARGE SCALE GENOMIC DNA]</scope>
    <source>
        <strain evidence="8 9">F39-2</strain>
    </source>
</reference>
<keyword evidence="2" id="KW-0902">Two-component regulatory system</keyword>
<feature type="domain" description="Response regulatory" evidence="6">
    <location>
        <begin position="5"/>
        <end position="119"/>
    </location>
</feature>
<dbReference type="AlphaFoldDB" id="A0A7L5E5Y5"/>
<dbReference type="GO" id="GO:0000976">
    <property type="term" value="F:transcription cis-regulatory region binding"/>
    <property type="evidence" value="ECO:0007669"/>
    <property type="project" value="TreeGrafter"/>
</dbReference>
<dbReference type="GO" id="GO:0000156">
    <property type="term" value="F:phosphorelay response regulator activity"/>
    <property type="evidence" value="ECO:0007669"/>
    <property type="project" value="TreeGrafter"/>
</dbReference>
<name>A0A7L5E5Y5_9SPHI</name>
<evidence type="ECO:0000313" key="9">
    <source>
        <dbReference type="Proteomes" id="UP000503278"/>
    </source>
</evidence>
<dbReference type="InterPro" id="IPR036388">
    <property type="entry name" value="WH-like_DNA-bd_sf"/>
</dbReference>
<dbReference type="CDD" id="cd17574">
    <property type="entry name" value="REC_OmpR"/>
    <property type="match status" value="1"/>
</dbReference>
<dbReference type="KEGG" id="mrob:HH214_18535"/>
<protein>
    <submittedName>
        <fullName evidence="8">Response regulator transcription factor</fullName>
    </submittedName>
</protein>
<dbReference type="PROSITE" id="PS50110">
    <property type="entry name" value="RESPONSE_REGULATORY"/>
    <property type="match status" value="1"/>
</dbReference>
<dbReference type="GO" id="GO:0005829">
    <property type="term" value="C:cytosol"/>
    <property type="evidence" value="ECO:0007669"/>
    <property type="project" value="TreeGrafter"/>
</dbReference>
<gene>
    <name evidence="8" type="ORF">HH214_18535</name>
</gene>
<dbReference type="GO" id="GO:0006355">
    <property type="term" value="P:regulation of DNA-templated transcription"/>
    <property type="evidence" value="ECO:0007669"/>
    <property type="project" value="InterPro"/>
</dbReference>
<organism evidence="8 9">
    <name type="scientific">Mucilaginibacter robiniae</name>
    <dbReference type="NCBI Taxonomy" id="2728022"/>
    <lineage>
        <taxon>Bacteria</taxon>
        <taxon>Pseudomonadati</taxon>
        <taxon>Bacteroidota</taxon>
        <taxon>Sphingobacteriia</taxon>
        <taxon>Sphingobacteriales</taxon>
        <taxon>Sphingobacteriaceae</taxon>
        <taxon>Mucilaginibacter</taxon>
    </lineage>
</organism>
<accession>A0A7L5E5Y5</accession>
<evidence type="ECO:0000259" key="6">
    <source>
        <dbReference type="PROSITE" id="PS50110"/>
    </source>
</evidence>
<dbReference type="Pfam" id="PF00486">
    <property type="entry name" value="Trans_reg_C"/>
    <property type="match status" value="1"/>
</dbReference>
<keyword evidence="9" id="KW-1185">Reference proteome</keyword>
<dbReference type="PANTHER" id="PTHR48111">
    <property type="entry name" value="REGULATOR OF RPOS"/>
    <property type="match status" value="1"/>
</dbReference>
<dbReference type="SUPFAM" id="SSF52172">
    <property type="entry name" value="CheY-like"/>
    <property type="match status" value="1"/>
</dbReference>
<dbReference type="PROSITE" id="PS51755">
    <property type="entry name" value="OMPR_PHOB"/>
    <property type="match status" value="1"/>
</dbReference>
<keyword evidence="1 4" id="KW-0597">Phosphoprotein</keyword>
<dbReference type="EMBL" id="CP051682">
    <property type="protein sequence ID" value="QJD97729.1"/>
    <property type="molecule type" value="Genomic_DNA"/>
</dbReference>
<sequence length="229" mass="25763">MNPTPLLLVEDDADLGRLLCKYLQVQGLQVSLATDGQSALRLLSQQSFAIVVLDVMLPKSDGFSLAETIKRLYPALPFLFLTARREREDVLRGLTLGADDYMIKPFDADELILRVQNILRRNASTPQASSLMVIGNFRFEPAQLRLSSRSQSTLLTRKEAGVLELLARQANRIVYRKDVLESVWGNADYFNGRSLDVYVRRLRKLLANDPQLALESVRGSGFILHMPTT</sequence>
<dbReference type="GO" id="GO:0032993">
    <property type="term" value="C:protein-DNA complex"/>
    <property type="evidence" value="ECO:0007669"/>
    <property type="project" value="TreeGrafter"/>
</dbReference>
<evidence type="ECO:0000259" key="7">
    <source>
        <dbReference type="PROSITE" id="PS51755"/>
    </source>
</evidence>
<dbReference type="Gene3D" id="3.40.50.2300">
    <property type="match status" value="1"/>
</dbReference>
<evidence type="ECO:0000256" key="4">
    <source>
        <dbReference type="PROSITE-ProRule" id="PRU00169"/>
    </source>
</evidence>
<feature type="DNA-binding region" description="OmpR/PhoB-type" evidence="5">
    <location>
        <begin position="129"/>
        <end position="226"/>
    </location>
</feature>
<dbReference type="PANTHER" id="PTHR48111:SF40">
    <property type="entry name" value="PHOSPHATE REGULON TRANSCRIPTIONAL REGULATORY PROTEIN PHOB"/>
    <property type="match status" value="1"/>
</dbReference>
<dbReference type="Gene3D" id="6.10.250.690">
    <property type="match status" value="1"/>
</dbReference>
<evidence type="ECO:0000256" key="1">
    <source>
        <dbReference type="ARBA" id="ARBA00022553"/>
    </source>
</evidence>
<feature type="domain" description="OmpR/PhoB-type" evidence="7">
    <location>
        <begin position="129"/>
        <end position="226"/>
    </location>
</feature>
<dbReference type="InterPro" id="IPR011006">
    <property type="entry name" value="CheY-like_superfamily"/>
</dbReference>